<dbReference type="Gene3D" id="2.130.10.10">
    <property type="entry name" value="YVTN repeat-like/Quinoprotein amine dehydrogenase"/>
    <property type="match status" value="5"/>
</dbReference>
<feature type="region of interest" description="Disordered" evidence="2">
    <location>
        <begin position="962"/>
        <end position="1012"/>
    </location>
</feature>
<dbReference type="InterPro" id="IPR050310">
    <property type="entry name" value="VPS10-sortilin"/>
</dbReference>
<proteinExistence type="predicted"/>
<dbReference type="AlphaFoldDB" id="A0A1G6V0B6"/>
<gene>
    <name evidence="5" type="ORF">SAMN04488509_102557</name>
</gene>
<dbReference type="InterPro" id="IPR002860">
    <property type="entry name" value="BNR_rpt"/>
</dbReference>
<keyword evidence="1" id="KW-0677">Repeat</keyword>
<dbReference type="RefSeq" id="WP_091240697.1">
    <property type="nucleotide sequence ID" value="NZ_FNAG01000002.1"/>
</dbReference>
<accession>A0A1G6V0B6</accession>
<evidence type="ECO:0000256" key="1">
    <source>
        <dbReference type="ARBA" id="ARBA00022737"/>
    </source>
</evidence>
<dbReference type="InterPro" id="IPR031778">
    <property type="entry name" value="Sortilin_N"/>
</dbReference>
<keyword evidence="3" id="KW-0732">Signal</keyword>
<reference evidence="5 6" key="1">
    <citation type="submission" date="2016-10" db="EMBL/GenBank/DDBJ databases">
        <authorList>
            <person name="de Groot N.N."/>
        </authorList>
    </citation>
    <scope>NUCLEOTIDE SEQUENCE [LARGE SCALE GENOMIC DNA]</scope>
    <source>
        <strain evidence="5 6">DSM 16957</strain>
    </source>
</reference>
<dbReference type="STRING" id="265719.SAMN04488509_102557"/>
<keyword evidence="6" id="KW-1185">Reference proteome</keyword>
<feature type="chain" id="PRO_5011511853" evidence="3">
    <location>
        <begin position="22"/>
        <end position="1012"/>
    </location>
</feature>
<dbReference type="InterPro" id="IPR036278">
    <property type="entry name" value="Sialidase_sf"/>
</dbReference>
<dbReference type="OrthoDB" id="5711096at2"/>
<evidence type="ECO:0000313" key="6">
    <source>
        <dbReference type="Proteomes" id="UP000199603"/>
    </source>
</evidence>
<protein>
    <submittedName>
        <fullName evidence="5">Sortilin, neurotensin receptor 3</fullName>
    </submittedName>
</protein>
<feature type="compositionally biased region" description="Basic and acidic residues" evidence="2">
    <location>
        <begin position="981"/>
        <end position="997"/>
    </location>
</feature>
<evidence type="ECO:0000259" key="4">
    <source>
        <dbReference type="Pfam" id="PF15902"/>
    </source>
</evidence>
<sequence length="1012" mass="112413">MRIAAWIGTLLLLCLTPPTHAARPKPGAPSTPEQREAAWQQHQQMQDASIFKGLSWRSIGPTGQGGRVVDLASVPGQPYTFYVAYATGGVWKTTNNGGSFEPLTDQLPNTVIGAIAVDPSKPETLWIGAGEPNAARSNYGGHGVFVSHDGGKSFARKGLTGTDRIAEILVDPRDSRRVLVAAAGKLYTPGGQRGVFLSEDGGDTWTQVLKPTDDWTGASDLVIDPTRPDVLYAALWTRTRTPWQFTESGDGSGIYKSEDGGRTWRELAGGLPQGDSVGRIGLAIAASQPDTVYASIDHWAELPEALRDLGDRPLSPQRLRTMSKEDFLKQDPEEVERFIRGADLPVELDAKGLLAQVRDGSITLQQLLSRLEDGNAALFDNPTWGHTVWRSDDGGASWRRTHDEPVREVTYTYGYYFGEIAVDPSDAERVYTMGVPLIASSDGGKTWSGYTNHPSVHVDYQAMWIDPNYPQRLVVGNDGGLDASYDGGITWRRLDAQPVGQFYTIYADMAEPYNVYGGLQDNGTWKGSSRTRWELGEDWNYINGGDGMWVAVDDESGDTYTGYQFGYYTRIDSAGKRHEVRPRAALNEPLLRYNWSTPVILSPHDARTVYMASNRLYRSFDRGRSWAAISPDLTRSKERGNVPFATITTVSESPLAFGRLGVGTDDGHVHVSVDGGVRWQQVDATLPADRWVSRIELSRHSSERIYLSLNGYRQDDDRVYLYRSDDFGASWQSIAEGLPAEPVNVIREDTVNPDLLYVGTDRGVYASLDRGRSWQALDGGLPNVPVHDLFVHPRDRELIAGTHGRSAWIVDVLPVQQLSSEVRSSAVHLFHIDDLKASRDWRRRPDPWFDRPEHLPELTGTYWAKAAGPVRFRLLDEKDRPLATFEREAEAGLNSFRWNLALDAELTLAAEKQALEALDADKREERKHQPYAESQRLGHRLYPVPGKYTLEIAHAGTTSRSGFEIKAPKPQDPRWTPAYKLRGDDGDGRHQDEERAHPRAGARARGFALPGK</sequence>
<dbReference type="InterPro" id="IPR015943">
    <property type="entry name" value="WD40/YVTN_repeat-like_dom_sf"/>
</dbReference>
<evidence type="ECO:0000256" key="2">
    <source>
        <dbReference type="SAM" id="MobiDB-lite"/>
    </source>
</evidence>
<feature type="domain" description="Sortilin N-terminal" evidence="4">
    <location>
        <begin position="144"/>
        <end position="268"/>
    </location>
</feature>
<dbReference type="CDD" id="cd15482">
    <property type="entry name" value="Sialidase_non-viral"/>
    <property type="match status" value="3"/>
</dbReference>
<organism evidence="5 6">
    <name type="scientific">Aquimonas voraii</name>
    <dbReference type="NCBI Taxonomy" id="265719"/>
    <lineage>
        <taxon>Bacteria</taxon>
        <taxon>Pseudomonadati</taxon>
        <taxon>Pseudomonadota</taxon>
        <taxon>Gammaproteobacteria</taxon>
        <taxon>Lysobacterales</taxon>
        <taxon>Lysobacteraceae</taxon>
        <taxon>Aquimonas</taxon>
    </lineage>
</organism>
<dbReference type="Pfam" id="PF15899">
    <property type="entry name" value="BNR_6"/>
    <property type="match status" value="1"/>
</dbReference>
<feature type="compositionally biased region" description="Low complexity" evidence="2">
    <location>
        <begin position="999"/>
        <end position="1012"/>
    </location>
</feature>
<dbReference type="SUPFAM" id="SSF50939">
    <property type="entry name" value="Sialidases"/>
    <property type="match status" value="2"/>
</dbReference>
<keyword evidence="5" id="KW-0675">Receptor</keyword>
<dbReference type="Pfam" id="PF15902">
    <property type="entry name" value="Sortilin-Vps10"/>
    <property type="match status" value="1"/>
</dbReference>
<evidence type="ECO:0000256" key="3">
    <source>
        <dbReference type="SAM" id="SignalP"/>
    </source>
</evidence>
<name>A0A1G6V0B6_9GAMM</name>
<feature type="signal peptide" evidence="3">
    <location>
        <begin position="1"/>
        <end position="21"/>
    </location>
</feature>
<dbReference type="PANTHER" id="PTHR12106:SF27">
    <property type="entry name" value="SORTILIN-RELATED RECEPTOR"/>
    <property type="match status" value="1"/>
</dbReference>
<evidence type="ECO:0000313" key="5">
    <source>
        <dbReference type="EMBL" id="SDD46386.1"/>
    </source>
</evidence>
<dbReference type="PANTHER" id="PTHR12106">
    <property type="entry name" value="SORTILIN RELATED"/>
    <property type="match status" value="1"/>
</dbReference>
<dbReference type="EMBL" id="FNAG01000002">
    <property type="protein sequence ID" value="SDD46386.1"/>
    <property type="molecule type" value="Genomic_DNA"/>
</dbReference>
<dbReference type="Proteomes" id="UP000199603">
    <property type="component" value="Unassembled WGS sequence"/>
</dbReference>